<dbReference type="AlphaFoldDB" id="A0A1G7V2X4"/>
<accession>A0A1G7V2X4</accession>
<dbReference type="RefSeq" id="WP_091931668.1">
    <property type="nucleotide sequence ID" value="NZ_FNCY01000001.1"/>
</dbReference>
<gene>
    <name evidence="1" type="ORF">SAMN05660652_00073</name>
</gene>
<proteinExistence type="predicted"/>
<dbReference type="Proteomes" id="UP000198607">
    <property type="component" value="Unassembled WGS sequence"/>
</dbReference>
<dbReference type="EMBL" id="FNCY01000001">
    <property type="protein sequence ID" value="SDG54094.1"/>
    <property type="molecule type" value="Genomic_DNA"/>
</dbReference>
<dbReference type="OrthoDB" id="9943160at2"/>
<name>A0A1G7V2X4_9RHOO</name>
<reference evidence="1 2" key="1">
    <citation type="submission" date="2016-10" db="EMBL/GenBank/DDBJ databases">
        <authorList>
            <person name="de Groot N.N."/>
        </authorList>
    </citation>
    <scope>NUCLEOTIDE SEQUENCE [LARGE SCALE GENOMIC DNA]</scope>
    <source>
        <strain evidence="1 2">DSM 5885</strain>
    </source>
</reference>
<protein>
    <submittedName>
        <fullName evidence="1">Uncharacterized protein</fullName>
    </submittedName>
</protein>
<dbReference type="STRING" id="83767.SAMN05660652_00073"/>
<keyword evidence="2" id="KW-1185">Reference proteome</keyword>
<sequence>MNADLGHYVGRIVRLRQQVFQAVRERARRQGVSLENSFIVTEVKRGVKKLVCYGASFRIEVAVADVVLV</sequence>
<evidence type="ECO:0000313" key="2">
    <source>
        <dbReference type="Proteomes" id="UP000198607"/>
    </source>
</evidence>
<organism evidence="1 2">
    <name type="scientific">Propionivibrio dicarboxylicus</name>
    <dbReference type="NCBI Taxonomy" id="83767"/>
    <lineage>
        <taxon>Bacteria</taxon>
        <taxon>Pseudomonadati</taxon>
        <taxon>Pseudomonadota</taxon>
        <taxon>Betaproteobacteria</taxon>
        <taxon>Rhodocyclales</taxon>
        <taxon>Rhodocyclaceae</taxon>
        <taxon>Propionivibrio</taxon>
    </lineage>
</organism>
<evidence type="ECO:0000313" key="1">
    <source>
        <dbReference type="EMBL" id="SDG54094.1"/>
    </source>
</evidence>